<dbReference type="RefSeq" id="WP_101332422.1">
    <property type="nucleotide sequence ID" value="NZ_PJNH01000004.1"/>
</dbReference>
<reference evidence="2 3" key="1">
    <citation type="submission" date="2017-06" db="EMBL/GenBank/DDBJ databases">
        <title>the draft geome sequence of Illustriluteabacillus marina B3227.</title>
        <authorList>
            <person name="He R.-H."/>
            <person name="Du Z.-J."/>
        </authorList>
    </citation>
    <scope>NUCLEOTIDE SEQUENCE [LARGE SCALE GENOMIC DNA]</scope>
    <source>
        <strain evidence="2 3">B3227</strain>
    </source>
</reference>
<dbReference type="OrthoDB" id="9812136at2"/>
<evidence type="ECO:0000256" key="1">
    <source>
        <dbReference type="SAM" id="Phobius"/>
    </source>
</evidence>
<keyword evidence="1" id="KW-1133">Transmembrane helix</keyword>
<keyword evidence="3" id="KW-1185">Reference proteome</keyword>
<name>A0A2I0QQR4_9BACI</name>
<dbReference type="EMBL" id="PJNH01000004">
    <property type="protein sequence ID" value="PKR76672.1"/>
    <property type="molecule type" value="Genomic_DNA"/>
</dbReference>
<protein>
    <submittedName>
        <fullName evidence="2">DUF378 domain-containing protein</fullName>
    </submittedName>
</protein>
<evidence type="ECO:0000313" key="2">
    <source>
        <dbReference type="EMBL" id="PKR76672.1"/>
    </source>
</evidence>
<gene>
    <name evidence="2" type="ORF">CEY16_12700</name>
</gene>
<comment type="caution">
    <text evidence="2">The sequence shown here is derived from an EMBL/GenBank/DDBJ whole genome shotgun (WGS) entry which is preliminary data.</text>
</comment>
<dbReference type="Proteomes" id="UP000243524">
    <property type="component" value="Unassembled WGS sequence"/>
</dbReference>
<dbReference type="PANTHER" id="PTHR37304">
    <property type="entry name" value="MEMBRANE PROTEIN-RELATED"/>
    <property type="match status" value="1"/>
</dbReference>
<keyword evidence="1" id="KW-0812">Transmembrane</keyword>
<feature type="transmembrane region" description="Helical" evidence="1">
    <location>
        <begin position="5"/>
        <end position="24"/>
    </location>
</feature>
<dbReference type="Pfam" id="PF04070">
    <property type="entry name" value="DUF378"/>
    <property type="match status" value="1"/>
</dbReference>
<dbReference type="AlphaFoldDB" id="A0A2I0QQR4"/>
<accession>A0A2I0QQR4</accession>
<organism evidence="2 3">
    <name type="scientific">Halalkalibacillus sediminis</name>
    <dbReference type="NCBI Taxonomy" id="2018042"/>
    <lineage>
        <taxon>Bacteria</taxon>
        <taxon>Bacillati</taxon>
        <taxon>Bacillota</taxon>
        <taxon>Bacilli</taxon>
        <taxon>Bacillales</taxon>
        <taxon>Bacillaceae</taxon>
        <taxon>Halalkalibacillus</taxon>
    </lineage>
</organism>
<dbReference type="PANTHER" id="PTHR37304:SF1">
    <property type="entry name" value="MEMBRANE PROTEIN"/>
    <property type="match status" value="1"/>
</dbReference>
<proteinExistence type="predicted"/>
<evidence type="ECO:0000313" key="3">
    <source>
        <dbReference type="Proteomes" id="UP000243524"/>
    </source>
</evidence>
<sequence length="62" mass="6701">MNVLALVLVIIGGINWLLVGLFNWDLVGGLFGGMDAAFPRIVYVLVGLAALYCLTLIPKVKR</sequence>
<dbReference type="InterPro" id="IPR007211">
    <property type="entry name" value="DUF378"/>
</dbReference>
<keyword evidence="1" id="KW-0472">Membrane</keyword>
<feature type="transmembrane region" description="Helical" evidence="1">
    <location>
        <begin position="36"/>
        <end position="57"/>
    </location>
</feature>